<proteinExistence type="predicted"/>
<dbReference type="Proteomes" id="UP000231183">
    <property type="component" value="Unassembled WGS sequence"/>
</dbReference>
<organism evidence="1 2">
    <name type="scientific">Candidatus Magasanikbacteria bacterium CG10_big_fil_rev_8_21_14_0_10_40_10</name>
    <dbReference type="NCBI Taxonomy" id="1974648"/>
    <lineage>
        <taxon>Bacteria</taxon>
        <taxon>Candidatus Magasanikiibacteriota</taxon>
    </lineage>
</organism>
<dbReference type="EMBL" id="PFBX01000055">
    <property type="protein sequence ID" value="PIT87045.1"/>
    <property type="molecule type" value="Genomic_DNA"/>
</dbReference>
<accession>A0A2M6W2T7</accession>
<comment type="caution">
    <text evidence="1">The sequence shown here is derived from an EMBL/GenBank/DDBJ whole genome shotgun (WGS) entry which is preliminary data.</text>
</comment>
<evidence type="ECO:0000313" key="1">
    <source>
        <dbReference type="EMBL" id="PIT87045.1"/>
    </source>
</evidence>
<protein>
    <submittedName>
        <fullName evidence="1">Uncharacterized protein</fullName>
    </submittedName>
</protein>
<dbReference type="AlphaFoldDB" id="A0A2M6W2T7"/>
<name>A0A2M6W2T7_9BACT</name>
<sequence>MENSPSDYPSDETKSLARERCQSAKWQNFYLTPKECIDGRTDHEIFGVPGGDAGLLVATIATYEKMTGRPLDKKQIIAVLDKYIDLIAHNNFYFHTDNHAHELPDNQEAQTDNIGCGHLKEVLKNPEKYQTRKEITGAILTELYTRAKQTPSQKKSNPIKLTTLTSNHDEIAVIIIENTDNDQAPAIKPNLNGQKMFVYHAGVAKEIIKKIADNAPDLFKANSTTKFEYKKIDEFESQLTELFNQQTMATVEELAINKNTQQPLPIYKVSITRDKQNNNQINF</sequence>
<evidence type="ECO:0000313" key="2">
    <source>
        <dbReference type="Proteomes" id="UP000231183"/>
    </source>
</evidence>
<reference evidence="2" key="1">
    <citation type="submission" date="2017-09" db="EMBL/GenBank/DDBJ databases">
        <title>Depth-based differentiation of microbial function through sediment-hosted aquifers and enrichment of novel symbionts in the deep terrestrial subsurface.</title>
        <authorList>
            <person name="Probst A.J."/>
            <person name="Ladd B."/>
            <person name="Jarett J.K."/>
            <person name="Geller-Mcgrath D.E."/>
            <person name="Sieber C.M.K."/>
            <person name="Emerson J.B."/>
            <person name="Anantharaman K."/>
            <person name="Thomas B.C."/>
            <person name="Malmstrom R."/>
            <person name="Stieglmeier M."/>
            <person name="Klingl A."/>
            <person name="Woyke T."/>
            <person name="Ryan C.M."/>
            <person name="Banfield J.F."/>
        </authorList>
    </citation>
    <scope>NUCLEOTIDE SEQUENCE [LARGE SCALE GENOMIC DNA]</scope>
</reference>
<gene>
    <name evidence="1" type="ORF">COU31_05160</name>
</gene>